<evidence type="ECO:0000313" key="2">
    <source>
        <dbReference type="Proteomes" id="UP000011980"/>
    </source>
</evidence>
<name>M6F533_9LEPT</name>
<dbReference type="PATRIC" id="fig|1240687.3.peg.2605"/>
<dbReference type="Proteomes" id="UP000011980">
    <property type="component" value="Unassembled WGS sequence"/>
</dbReference>
<proteinExistence type="predicted"/>
<evidence type="ECO:0000313" key="1">
    <source>
        <dbReference type="EMBL" id="EMK23898.1"/>
    </source>
</evidence>
<comment type="caution">
    <text evidence="1">The sequence shown here is derived from an EMBL/GenBank/DDBJ whole genome shotgun (WGS) entry which is preliminary data.</text>
</comment>
<accession>M6F533</accession>
<reference evidence="1 2" key="1">
    <citation type="submission" date="2013-01" db="EMBL/GenBank/DDBJ databases">
        <authorList>
            <person name="Harkins D.M."/>
            <person name="Durkin A.S."/>
            <person name="Brinkac L.M."/>
            <person name="Haft D.H."/>
            <person name="Selengut J.D."/>
            <person name="Sanka R."/>
            <person name="DePew J."/>
            <person name="Purushe J."/>
            <person name="Galloway R.L."/>
            <person name="Vinetz J.M."/>
            <person name="Sutton G.G."/>
            <person name="Nierman W.C."/>
            <person name="Fouts D.E."/>
        </authorList>
    </citation>
    <scope>NUCLEOTIDE SEQUENCE [LARGE SCALE GENOMIC DNA]</scope>
    <source>
        <strain evidence="1 2">Nikolaevo</strain>
    </source>
</reference>
<dbReference type="EMBL" id="ANCE01000123">
    <property type="protein sequence ID" value="EMK23898.1"/>
    <property type="molecule type" value="Genomic_DNA"/>
</dbReference>
<gene>
    <name evidence="1" type="ORF">LEP1GSC008_3411</name>
</gene>
<dbReference type="AlphaFoldDB" id="M6F533"/>
<organism evidence="1 2">
    <name type="scientific">Leptospira kirschneri serovar Bulgarica str. Nikolaevo</name>
    <dbReference type="NCBI Taxonomy" id="1240687"/>
    <lineage>
        <taxon>Bacteria</taxon>
        <taxon>Pseudomonadati</taxon>
        <taxon>Spirochaetota</taxon>
        <taxon>Spirochaetia</taxon>
        <taxon>Leptospirales</taxon>
        <taxon>Leptospiraceae</taxon>
        <taxon>Leptospira</taxon>
    </lineage>
</organism>
<sequence length="42" mass="5067">MLKICFQIQNEIILNQTIFWIRKLNHKTHLEKPHPNVTIPIC</sequence>
<protein>
    <submittedName>
        <fullName evidence="1">Uncharacterized protein</fullName>
    </submittedName>
</protein>